<dbReference type="EMBL" id="CM043016">
    <property type="protein sequence ID" value="KAI4468160.1"/>
    <property type="molecule type" value="Genomic_DNA"/>
</dbReference>
<sequence length="677" mass="75032">MLGEACAHNFIDTAAGQDNEGHLLELVQAIPGCEEAAEEDVAEWMAADGAPVENLTDEEIVAAVTQEQAEMNCSDGSDDELVCELVPHADAAAALDVALRYLEQQSTATPAEIVTNITDDDSGQHESIYKKPKKSKTVVEEIKKLREIRETELKFKEQKEKEKKEFKEKFLQLEKEKLVAYQERSKIIEKFGRKFSYNDVLKDIEGLQTLTKMEVLDLHGNQIQTVSGLSTLSELKVLNLAGNQLKIIGTEDFCGLSSLQELNLRRNHLRKLLGFNETPNLQKLFLSNNEVQTVEDMSSIAKAVNIKELSIDNNPVFLGSDCVSFIVSYLPNLVSLNSMQVTDVVRKAAMAWRRNKEFTSTTFMELSSDISQTGRREEVISNARTNWELIRCQTKCLTVTLNSTIAKVKKLEPDVDFILTSLLKPENRATASKQKNVCLTKVPTLNNKKSFNRTTSQDTDTSQNTSSNGGSAELFRLPPILVPIINKMEQKQDVSSLKDAKFSDSLSSIGPNIDSSVSSLNSIHTESSSSEAESTEDELSNLEDIDIHEKVHDEISSIENQKSTEFATEIITSTGSENNSDSGSSISTNTTLSNITPLSLNSESNSKSSQKSLRNIKSAGNFQSVQAKVNSRASTAKVRRSSPTVASGYREREQEALKKPFCMKTQDEMDKENIKAQ</sequence>
<keyword evidence="2" id="KW-1185">Reference proteome</keyword>
<name>A0ACB9TNB3_HOLOL</name>
<evidence type="ECO:0000313" key="1">
    <source>
        <dbReference type="EMBL" id="KAI4468160.1"/>
    </source>
</evidence>
<gene>
    <name evidence="1" type="ORF">MML48_2g00017636</name>
</gene>
<dbReference type="Proteomes" id="UP001056778">
    <property type="component" value="Chromosome 2"/>
</dbReference>
<evidence type="ECO:0000313" key="2">
    <source>
        <dbReference type="Proteomes" id="UP001056778"/>
    </source>
</evidence>
<organism evidence="1 2">
    <name type="scientific">Holotrichia oblita</name>
    <name type="common">Chafer beetle</name>
    <dbReference type="NCBI Taxonomy" id="644536"/>
    <lineage>
        <taxon>Eukaryota</taxon>
        <taxon>Metazoa</taxon>
        <taxon>Ecdysozoa</taxon>
        <taxon>Arthropoda</taxon>
        <taxon>Hexapoda</taxon>
        <taxon>Insecta</taxon>
        <taxon>Pterygota</taxon>
        <taxon>Neoptera</taxon>
        <taxon>Endopterygota</taxon>
        <taxon>Coleoptera</taxon>
        <taxon>Polyphaga</taxon>
        <taxon>Scarabaeiformia</taxon>
        <taxon>Scarabaeidae</taxon>
        <taxon>Melolonthinae</taxon>
        <taxon>Holotrichia</taxon>
    </lineage>
</organism>
<reference evidence="1" key="1">
    <citation type="submission" date="2022-04" db="EMBL/GenBank/DDBJ databases">
        <title>Chromosome-scale genome assembly of Holotrichia oblita Faldermann.</title>
        <authorList>
            <person name="Rongchong L."/>
        </authorList>
    </citation>
    <scope>NUCLEOTIDE SEQUENCE</scope>
    <source>
        <strain evidence="1">81SQS9</strain>
    </source>
</reference>
<comment type="caution">
    <text evidence="1">The sequence shown here is derived from an EMBL/GenBank/DDBJ whole genome shotgun (WGS) entry which is preliminary data.</text>
</comment>
<proteinExistence type="predicted"/>
<accession>A0ACB9TNB3</accession>
<protein>
    <submittedName>
        <fullName evidence="1">Protein phosphatase 1 regulatory subunit sds22-related</fullName>
    </submittedName>
</protein>